<feature type="region of interest" description="Disordered" evidence="1">
    <location>
        <begin position="202"/>
        <end position="229"/>
    </location>
</feature>
<gene>
    <name evidence="2" type="ORF">NA57DRAFT_54614</name>
</gene>
<organism evidence="2 3">
    <name type="scientific">Rhizodiscina lignyota</name>
    <dbReference type="NCBI Taxonomy" id="1504668"/>
    <lineage>
        <taxon>Eukaryota</taxon>
        <taxon>Fungi</taxon>
        <taxon>Dikarya</taxon>
        <taxon>Ascomycota</taxon>
        <taxon>Pezizomycotina</taxon>
        <taxon>Dothideomycetes</taxon>
        <taxon>Pleosporomycetidae</taxon>
        <taxon>Aulographales</taxon>
        <taxon>Rhizodiscinaceae</taxon>
        <taxon>Rhizodiscina</taxon>
    </lineage>
</organism>
<dbReference type="Proteomes" id="UP000799772">
    <property type="component" value="Unassembled WGS sequence"/>
</dbReference>
<reference evidence="2" key="1">
    <citation type="journal article" date="2020" name="Stud. Mycol.">
        <title>101 Dothideomycetes genomes: a test case for predicting lifestyles and emergence of pathogens.</title>
        <authorList>
            <person name="Haridas S."/>
            <person name="Albert R."/>
            <person name="Binder M."/>
            <person name="Bloem J."/>
            <person name="Labutti K."/>
            <person name="Salamov A."/>
            <person name="Andreopoulos B."/>
            <person name="Baker S."/>
            <person name="Barry K."/>
            <person name="Bills G."/>
            <person name="Bluhm B."/>
            <person name="Cannon C."/>
            <person name="Castanera R."/>
            <person name="Culley D."/>
            <person name="Daum C."/>
            <person name="Ezra D."/>
            <person name="Gonzalez J."/>
            <person name="Henrissat B."/>
            <person name="Kuo A."/>
            <person name="Liang C."/>
            <person name="Lipzen A."/>
            <person name="Lutzoni F."/>
            <person name="Magnuson J."/>
            <person name="Mondo S."/>
            <person name="Nolan M."/>
            <person name="Ohm R."/>
            <person name="Pangilinan J."/>
            <person name="Park H.-J."/>
            <person name="Ramirez L."/>
            <person name="Alfaro M."/>
            <person name="Sun H."/>
            <person name="Tritt A."/>
            <person name="Yoshinaga Y."/>
            <person name="Zwiers L.-H."/>
            <person name="Turgeon B."/>
            <person name="Goodwin S."/>
            <person name="Spatafora J."/>
            <person name="Crous P."/>
            <person name="Grigoriev I."/>
        </authorList>
    </citation>
    <scope>NUCLEOTIDE SEQUENCE</scope>
    <source>
        <strain evidence="2">CBS 133067</strain>
    </source>
</reference>
<protein>
    <submittedName>
        <fullName evidence="2">Uncharacterized protein</fullName>
    </submittedName>
</protein>
<proteinExistence type="predicted"/>
<comment type="caution">
    <text evidence="2">The sequence shown here is derived from an EMBL/GenBank/DDBJ whole genome shotgun (WGS) entry which is preliminary data.</text>
</comment>
<dbReference type="AlphaFoldDB" id="A0A9P4IIE2"/>
<keyword evidence="3" id="KW-1185">Reference proteome</keyword>
<feature type="compositionally biased region" description="Low complexity" evidence="1">
    <location>
        <begin position="202"/>
        <end position="225"/>
    </location>
</feature>
<evidence type="ECO:0000313" key="2">
    <source>
        <dbReference type="EMBL" id="KAF2100533.1"/>
    </source>
</evidence>
<evidence type="ECO:0000313" key="3">
    <source>
        <dbReference type="Proteomes" id="UP000799772"/>
    </source>
</evidence>
<feature type="region of interest" description="Disordered" evidence="1">
    <location>
        <begin position="294"/>
        <end position="315"/>
    </location>
</feature>
<name>A0A9P4IIE2_9PEZI</name>
<dbReference type="EMBL" id="ML978124">
    <property type="protein sequence ID" value="KAF2100533.1"/>
    <property type="molecule type" value="Genomic_DNA"/>
</dbReference>
<sequence>MQSRANARHGVLVAACSWGVASRGCGGGSEVNWTRDSGRMGRRRHKVLGASRGKACAGSLELGAEGQAENGGLLAPTHTHTTHAKKDPAKIIIIAPRSPATSSAAIRFNSARPGARDLADIRQNSSLGVLMPSLPPSHPHPAHILSAGRCSMLSPTRPKLFNEASPSERPATADELEEEACLSPLAHSHAWSKRLHRALCPSSRSSGRHSLSSPSCSCPRSPLPSQTGVRARMLRDFAQPRSPRPREVTRLFSRLLSPPQISWGRRRNCTSSTVTPTPDFSRRLGQLESQALAQTAATSTKHHTDSPVHFSMMLS</sequence>
<accession>A0A9P4IIE2</accession>
<evidence type="ECO:0000256" key="1">
    <source>
        <dbReference type="SAM" id="MobiDB-lite"/>
    </source>
</evidence>